<dbReference type="PANTHER" id="PTHR11409">
    <property type="entry name" value="ADENOSINE DEAMINASE"/>
    <property type="match status" value="1"/>
</dbReference>
<accession>A0AAW2IA61</accession>
<keyword evidence="4" id="KW-0378">Hydrolase</keyword>
<comment type="cofactor">
    <cofactor evidence="1">
        <name>Zn(2+)</name>
        <dbReference type="ChEBI" id="CHEBI:29105"/>
    </cofactor>
</comment>
<dbReference type="Pfam" id="PF00962">
    <property type="entry name" value="A_deaminase"/>
    <property type="match status" value="1"/>
</dbReference>
<protein>
    <recommendedName>
        <fullName evidence="8">Adenosine deaminase domain-containing protein</fullName>
    </recommendedName>
</protein>
<keyword evidence="5" id="KW-0862">Zinc</keyword>
<evidence type="ECO:0000256" key="7">
    <source>
        <dbReference type="ARBA" id="ARBA00048787"/>
    </source>
</evidence>
<evidence type="ECO:0000256" key="4">
    <source>
        <dbReference type="ARBA" id="ARBA00022801"/>
    </source>
</evidence>
<dbReference type="InterPro" id="IPR006330">
    <property type="entry name" value="Ado/ade_deaminase"/>
</dbReference>
<dbReference type="InterPro" id="IPR001365">
    <property type="entry name" value="A_deaminase_dom"/>
</dbReference>
<gene>
    <name evidence="9" type="ORF">PYX00_000676</name>
</gene>
<proteinExistence type="inferred from homology"/>
<dbReference type="InterPro" id="IPR032466">
    <property type="entry name" value="Metal_Hydrolase"/>
</dbReference>
<dbReference type="SUPFAM" id="SSF51556">
    <property type="entry name" value="Metallo-dependent hydrolases"/>
    <property type="match status" value="1"/>
</dbReference>
<comment type="caution">
    <text evidence="9">The sequence shown here is derived from an EMBL/GenBank/DDBJ whole genome shotgun (WGS) entry which is preliminary data.</text>
</comment>
<evidence type="ECO:0000259" key="8">
    <source>
        <dbReference type="Pfam" id="PF00962"/>
    </source>
</evidence>
<dbReference type="GO" id="GO:0046872">
    <property type="term" value="F:metal ion binding"/>
    <property type="evidence" value="ECO:0007669"/>
    <property type="project" value="UniProtKB-KW"/>
</dbReference>
<sequence length="419" mass="48515">MNNWKIVINTYKNVTRTNDSSLRKRKKFYTLVSRQVNNERDDNLARLAKGRGNMPSCRLLYRGPNLPIMDKFCEQLPKIEVHAHLNGSIRLEVLEELRSYNIQNNIPQMDRTTWFDLSKIFLRSEVPTLSECFKIFEMSHSVTINPYTVQRATESVIEDFANDNVVYLELRSTLRSEKGMTKAKYLESIISAVRNCEQKFPCIIVKLIVSINRKNSIQDAKENVDIAIRYAKAEPDIVVGIDLSGDPHQKLFTDFIEILNKARKHGLKLTIHFGEILGDKEINDALNFEIDRLGHGTFVHPDKGGSLQNWKLLLKKKTPVEICITSNLRCRTVDCPEKHHFRLLYSAGHPVILGTDDKSIFHTSLSSEYKIVQSTFNLSKEELWKLNYNAIDHAFCTECTKKHLRDLFTSWKKDFMTYL</sequence>
<dbReference type="EMBL" id="JARGDH010000001">
    <property type="protein sequence ID" value="KAL0279030.1"/>
    <property type="molecule type" value="Genomic_DNA"/>
</dbReference>
<keyword evidence="3" id="KW-0479">Metal-binding</keyword>
<dbReference type="GO" id="GO:0046103">
    <property type="term" value="P:inosine biosynthetic process"/>
    <property type="evidence" value="ECO:0007669"/>
    <property type="project" value="TreeGrafter"/>
</dbReference>
<comment type="similarity">
    <text evidence="2">Belongs to the metallo-dependent hydrolases superfamily. Adenosine and AMP deaminases family.</text>
</comment>
<dbReference type="CDD" id="cd00443">
    <property type="entry name" value="ADA_AMPD"/>
    <property type="match status" value="1"/>
</dbReference>
<dbReference type="GO" id="GO:0006154">
    <property type="term" value="P:adenosine catabolic process"/>
    <property type="evidence" value="ECO:0007669"/>
    <property type="project" value="TreeGrafter"/>
</dbReference>
<dbReference type="PANTHER" id="PTHR11409:SF42">
    <property type="entry name" value="ADENOSINE DEAMINASE-LIKE PROTEIN"/>
    <property type="match status" value="1"/>
</dbReference>
<dbReference type="GO" id="GO:0009117">
    <property type="term" value="P:nucleotide metabolic process"/>
    <property type="evidence" value="ECO:0007669"/>
    <property type="project" value="UniProtKB-KW"/>
</dbReference>
<organism evidence="9">
    <name type="scientific">Menopon gallinae</name>
    <name type="common">poultry shaft louse</name>
    <dbReference type="NCBI Taxonomy" id="328185"/>
    <lineage>
        <taxon>Eukaryota</taxon>
        <taxon>Metazoa</taxon>
        <taxon>Ecdysozoa</taxon>
        <taxon>Arthropoda</taxon>
        <taxon>Hexapoda</taxon>
        <taxon>Insecta</taxon>
        <taxon>Pterygota</taxon>
        <taxon>Neoptera</taxon>
        <taxon>Paraneoptera</taxon>
        <taxon>Psocodea</taxon>
        <taxon>Troctomorpha</taxon>
        <taxon>Phthiraptera</taxon>
        <taxon>Amblycera</taxon>
        <taxon>Menoponidae</taxon>
        <taxon>Menopon</taxon>
    </lineage>
</organism>
<evidence type="ECO:0000256" key="5">
    <source>
        <dbReference type="ARBA" id="ARBA00022833"/>
    </source>
</evidence>
<evidence type="ECO:0000256" key="2">
    <source>
        <dbReference type="ARBA" id="ARBA00006676"/>
    </source>
</evidence>
<feature type="domain" description="Adenosine deaminase" evidence="8">
    <location>
        <begin position="77"/>
        <end position="408"/>
    </location>
</feature>
<evidence type="ECO:0000313" key="9">
    <source>
        <dbReference type="EMBL" id="KAL0279030.1"/>
    </source>
</evidence>
<keyword evidence="6" id="KW-0546">Nucleotide metabolism</keyword>
<name>A0AAW2IA61_9NEOP</name>
<evidence type="ECO:0000256" key="3">
    <source>
        <dbReference type="ARBA" id="ARBA00022723"/>
    </source>
</evidence>
<dbReference type="GO" id="GO:0004000">
    <property type="term" value="F:adenosine deaminase activity"/>
    <property type="evidence" value="ECO:0007669"/>
    <property type="project" value="TreeGrafter"/>
</dbReference>
<reference evidence="9" key="1">
    <citation type="journal article" date="2024" name="Gigascience">
        <title>Chromosome-level genome of the poultry shaft louse Menopon gallinae provides insight into the host-switching and adaptive evolution of parasitic lice.</title>
        <authorList>
            <person name="Xu Y."/>
            <person name="Ma L."/>
            <person name="Liu S."/>
            <person name="Liang Y."/>
            <person name="Liu Q."/>
            <person name="He Z."/>
            <person name="Tian L."/>
            <person name="Duan Y."/>
            <person name="Cai W."/>
            <person name="Li H."/>
            <person name="Song F."/>
        </authorList>
    </citation>
    <scope>NUCLEOTIDE SEQUENCE</scope>
    <source>
        <strain evidence="9">Cailab_2023a</strain>
    </source>
</reference>
<comment type="catalytic activity">
    <reaction evidence="7">
        <text>N(6)-methyl-AMP + H2O + H(+) = IMP + methylamine</text>
        <dbReference type="Rhea" id="RHEA:16001"/>
        <dbReference type="ChEBI" id="CHEBI:15377"/>
        <dbReference type="ChEBI" id="CHEBI:15378"/>
        <dbReference type="ChEBI" id="CHEBI:58053"/>
        <dbReference type="ChEBI" id="CHEBI:59338"/>
        <dbReference type="ChEBI" id="CHEBI:144842"/>
    </reaction>
    <physiologicalReaction direction="left-to-right" evidence="7">
        <dbReference type="Rhea" id="RHEA:16002"/>
    </physiologicalReaction>
</comment>
<dbReference type="Gene3D" id="3.20.20.140">
    <property type="entry name" value="Metal-dependent hydrolases"/>
    <property type="match status" value="1"/>
</dbReference>
<evidence type="ECO:0000256" key="1">
    <source>
        <dbReference type="ARBA" id="ARBA00001947"/>
    </source>
</evidence>
<dbReference type="AlphaFoldDB" id="A0AAW2IA61"/>
<evidence type="ECO:0000256" key="6">
    <source>
        <dbReference type="ARBA" id="ARBA00023080"/>
    </source>
</evidence>